<dbReference type="InParanoid" id="A0A0H2SMF7"/>
<feature type="compositionally biased region" description="Basic and acidic residues" evidence="1">
    <location>
        <begin position="108"/>
        <end position="129"/>
    </location>
</feature>
<accession>A0A0H2SMF7</accession>
<feature type="region of interest" description="Disordered" evidence="1">
    <location>
        <begin position="84"/>
        <end position="129"/>
    </location>
</feature>
<protein>
    <submittedName>
        <fullName evidence="2">Uncharacterized protein</fullName>
    </submittedName>
</protein>
<feature type="region of interest" description="Disordered" evidence="1">
    <location>
        <begin position="145"/>
        <end position="175"/>
    </location>
</feature>
<proteinExistence type="predicted"/>
<sequence length="175" mass="19951">MIRVCGVSDEHWHDARLPSMSSTRADEQVAITDERSRARIYRFRAHQRHWGTAAKIATQFGGKAANSDRRGLAFIHSCGPRSFAKQQQAGLRQGRKRELGERAYSTPERADHERLGHGLTPHKGERNDFGQRCRGAASILIHDMRRRAQGTTERSVAKSRDREKKIEGPTLRNYH</sequence>
<organism evidence="2 3">
    <name type="scientific">Schizopora paradoxa</name>
    <dbReference type="NCBI Taxonomy" id="27342"/>
    <lineage>
        <taxon>Eukaryota</taxon>
        <taxon>Fungi</taxon>
        <taxon>Dikarya</taxon>
        <taxon>Basidiomycota</taxon>
        <taxon>Agaricomycotina</taxon>
        <taxon>Agaricomycetes</taxon>
        <taxon>Hymenochaetales</taxon>
        <taxon>Schizoporaceae</taxon>
        <taxon>Schizopora</taxon>
    </lineage>
</organism>
<dbReference type="EMBL" id="KQ085896">
    <property type="protein sequence ID" value="KLO18286.1"/>
    <property type="molecule type" value="Genomic_DNA"/>
</dbReference>
<name>A0A0H2SMF7_9AGAM</name>
<dbReference type="AlphaFoldDB" id="A0A0H2SMF7"/>
<gene>
    <name evidence="2" type="ORF">SCHPADRAFT_128291</name>
</gene>
<dbReference type="Proteomes" id="UP000053477">
    <property type="component" value="Unassembled WGS sequence"/>
</dbReference>
<evidence type="ECO:0000313" key="2">
    <source>
        <dbReference type="EMBL" id="KLO18286.1"/>
    </source>
</evidence>
<keyword evidence="3" id="KW-1185">Reference proteome</keyword>
<evidence type="ECO:0000313" key="3">
    <source>
        <dbReference type="Proteomes" id="UP000053477"/>
    </source>
</evidence>
<reference evidence="2 3" key="1">
    <citation type="submission" date="2015-04" db="EMBL/GenBank/DDBJ databases">
        <title>Complete genome sequence of Schizopora paradoxa KUC8140, a cosmopolitan wood degrader in East Asia.</title>
        <authorList>
            <consortium name="DOE Joint Genome Institute"/>
            <person name="Min B."/>
            <person name="Park H."/>
            <person name="Jang Y."/>
            <person name="Kim J.-J."/>
            <person name="Kim K.H."/>
            <person name="Pangilinan J."/>
            <person name="Lipzen A."/>
            <person name="Riley R."/>
            <person name="Grigoriev I.V."/>
            <person name="Spatafora J.W."/>
            <person name="Choi I.-G."/>
        </authorList>
    </citation>
    <scope>NUCLEOTIDE SEQUENCE [LARGE SCALE GENOMIC DNA]</scope>
    <source>
        <strain evidence="2 3">KUC8140</strain>
    </source>
</reference>
<evidence type="ECO:0000256" key="1">
    <source>
        <dbReference type="SAM" id="MobiDB-lite"/>
    </source>
</evidence>
<feature type="compositionally biased region" description="Basic and acidic residues" evidence="1">
    <location>
        <begin position="155"/>
        <end position="167"/>
    </location>
</feature>